<feature type="signal peptide" evidence="3">
    <location>
        <begin position="1"/>
        <end position="31"/>
    </location>
</feature>
<dbReference type="GO" id="GO:0008745">
    <property type="term" value="F:N-acetylmuramoyl-L-alanine amidase activity"/>
    <property type="evidence" value="ECO:0007669"/>
    <property type="project" value="InterPro"/>
</dbReference>
<comment type="caution">
    <text evidence="5">The sequence shown here is derived from an EMBL/GenBank/DDBJ whole genome shotgun (WGS) entry which is preliminary data.</text>
</comment>
<dbReference type="EMBL" id="VENP01000060">
    <property type="protein sequence ID" value="TNU73170.1"/>
    <property type="molecule type" value="Genomic_DNA"/>
</dbReference>
<keyword evidence="3" id="KW-0732">Signal</keyword>
<dbReference type="AlphaFoldDB" id="A0A5C5B8D7"/>
<dbReference type="InterPro" id="IPR050695">
    <property type="entry name" value="N-acetylmuramoyl_amidase_3"/>
</dbReference>
<feature type="compositionally biased region" description="Low complexity" evidence="2">
    <location>
        <begin position="36"/>
        <end position="63"/>
    </location>
</feature>
<dbReference type="Proteomes" id="UP000313849">
    <property type="component" value="Unassembled WGS sequence"/>
</dbReference>
<sequence>MGVTEHRSRVSARAVAALRAGLLLAAACALAACTPPGPTASAPGSSGSPSPSVAAPGSVSASPLESPGPAESEGYPVPSDNPTAVATADPPLAGVVVVVDPGHQLGNRHFPAEISANVDAGMGVRKACNTTGTATPDDVPEATITWGVAQALTAGLESAGAQVVLTRDSDDDALWGPCVDVRGSLANDRAAALVSLHGDGAPSGEYGFHLLVPGPDQATHAESVRLAEALRARLDAAGLPRATYVADAIRASNDYGTLNLSSKPAVIVEMGNLRNASDAATLTDPAGQLAVAQAVAAGVQDFIDDARGGASS</sequence>
<dbReference type="Pfam" id="PF01520">
    <property type="entry name" value="Amidase_3"/>
    <property type="match status" value="1"/>
</dbReference>
<dbReference type="GO" id="GO:0030288">
    <property type="term" value="C:outer membrane-bounded periplasmic space"/>
    <property type="evidence" value="ECO:0007669"/>
    <property type="project" value="TreeGrafter"/>
</dbReference>
<dbReference type="SUPFAM" id="SSF53187">
    <property type="entry name" value="Zn-dependent exopeptidases"/>
    <property type="match status" value="1"/>
</dbReference>
<evidence type="ECO:0000313" key="5">
    <source>
        <dbReference type="EMBL" id="TNU73170.1"/>
    </source>
</evidence>
<feature type="region of interest" description="Disordered" evidence="2">
    <location>
        <begin position="36"/>
        <end position="87"/>
    </location>
</feature>
<keyword evidence="6" id="KW-1185">Reference proteome</keyword>
<dbReference type="SMART" id="SM00646">
    <property type="entry name" value="Ami_3"/>
    <property type="match status" value="1"/>
</dbReference>
<evidence type="ECO:0000256" key="3">
    <source>
        <dbReference type="SAM" id="SignalP"/>
    </source>
</evidence>
<dbReference type="InterPro" id="IPR002508">
    <property type="entry name" value="MurNAc-LAA_cat"/>
</dbReference>
<accession>A0A5C5B8D7</accession>
<protein>
    <submittedName>
        <fullName evidence="5">N-acetylmuramoyl-L-alanine amidase</fullName>
    </submittedName>
</protein>
<feature type="domain" description="MurNAc-LAA" evidence="4">
    <location>
        <begin position="186"/>
        <end position="300"/>
    </location>
</feature>
<dbReference type="OrthoDB" id="3268878at2"/>
<reference evidence="5 6" key="1">
    <citation type="submission" date="2019-06" db="EMBL/GenBank/DDBJ databases">
        <title>Draft genome sequence of Miniimonas arenae KCTC 19750T isolated from sea sand.</title>
        <authorList>
            <person name="Park S.-J."/>
        </authorList>
    </citation>
    <scope>NUCLEOTIDE SEQUENCE [LARGE SCALE GENOMIC DNA]</scope>
    <source>
        <strain evidence="5 6">KCTC 19750</strain>
    </source>
</reference>
<name>A0A5C5B8D7_9MICO</name>
<dbReference type="CDD" id="cd02696">
    <property type="entry name" value="MurNAc-LAA"/>
    <property type="match status" value="1"/>
</dbReference>
<gene>
    <name evidence="5" type="ORF">FH969_12855</name>
</gene>
<dbReference type="GO" id="GO:0009253">
    <property type="term" value="P:peptidoglycan catabolic process"/>
    <property type="evidence" value="ECO:0007669"/>
    <property type="project" value="InterPro"/>
</dbReference>
<dbReference type="Gene3D" id="3.40.630.40">
    <property type="entry name" value="Zn-dependent exopeptidases"/>
    <property type="match status" value="1"/>
</dbReference>
<proteinExistence type="predicted"/>
<evidence type="ECO:0000256" key="1">
    <source>
        <dbReference type="ARBA" id="ARBA00022801"/>
    </source>
</evidence>
<dbReference type="PANTHER" id="PTHR30404:SF0">
    <property type="entry name" value="N-ACETYLMURAMOYL-L-ALANINE AMIDASE AMIC"/>
    <property type="match status" value="1"/>
</dbReference>
<keyword evidence="1" id="KW-0378">Hydrolase</keyword>
<organism evidence="5 6">
    <name type="scientific">Miniimonas arenae</name>
    <dbReference type="NCBI Taxonomy" id="676201"/>
    <lineage>
        <taxon>Bacteria</taxon>
        <taxon>Bacillati</taxon>
        <taxon>Actinomycetota</taxon>
        <taxon>Actinomycetes</taxon>
        <taxon>Micrococcales</taxon>
        <taxon>Beutenbergiaceae</taxon>
        <taxon>Miniimonas</taxon>
    </lineage>
</organism>
<feature type="chain" id="PRO_5022955111" evidence="3">
    <location>
        <begin position="32"/>
        <end position="312"/>
    </location>
</feature>
<evidence type="ECO:0000313" key="6">
    <source>
        <dbReference type="Proteomes" id="UP000313849"/>
    </source>
</evidence>
<dbReference type="PANTHER" id="PTHR30404">
    <property type="entry name" value="N-ACETYLMURAMOYL-L-ALANINE AMIDASE"/>
    <property type="match status" value="1"/>
</dbReference>
<evidence type="ECO:0000259" key="4">
    <source>
        <dbReference type="SMART" id="SM00646"/>
    </source>
</evidence>
<dbReference type="PROSITE" id="PS51257">
    <property type="entry name" value="PROKAR_LIPOPROTEIN"/>
    <property type="match status" value="1"/>
</dbReference>
<evidence type="ECO:0000256" key="2">
    <source>
        <dbReference type="SAM" id="MobiDB-lite"/>
    </source>
</evidence>